<dbReference type="SMART" id="SM00089">
    <property type="entry name" value="PKD"/>
    <property type="match status" value="8"/>
</dbReference>
<comment type="caution">
    <text evidence="3">The sequence shown here is derived from an EMBL/GenBank/DDBJ whole genome shotgun (WGS) entry which is preliminary data.</text>
</comment>
<name>A0ABT7CR90_9BACT</name>
<keyword evidence="1" id="KW-0732">Signal</keyword>
<protein>
    <submittedName>
        <fullName evidence="3">Gliding motility-associated C-terminal domain-containing protein</fullName>
    </submittedName>
</protein>
<dbReference type="Pfam" id="PF19081">
    <property type="entry name" value="Ig_7"/>
    <property type="match status" value="5"/>
</dbReference>
<feature type="domain" description="PKD/Chitinase" evidence="2">
    <location>
        <begin position="935"/>
        <end position="997"/>
    </location>
</feature>
<dbReference type="InterPro" id="IPR026341">
    <property type="entry name" value="T9SS_type_B"/>
</dbReference>
<evidence type="ECO:0000313" key="4">
    <source>
        <dbReference type="Proteomes" id="UP001228581"/>
    </source>
</evidence>
<evidence type="ECO:0000256" key="1">
    <source>
        <dbReference type="SAM" id="SignalP"/>
    </source>
</evidence>
<organism evidence="3 4">
    <name type="scientific">Xanthocytophaga flava</name>
    <dbReference type="NCBI Taxonomy" id="3048013"/>
    <lineage>
        <taxon>Bacteria</taxon>
        <taxon>Pseudomonadati</taxon>
        <taxon>Bacteroidota</taxon>
        <taxon>Cytophagia</taxon>
        <taxon>Cytophagales</taxon>
        <taxon>Rhodocytophagaceae</taxon>
        <taxon>Xanthocytophaga</taxon>
    </lineage>
</organism>
<feature type="chain" id="PRO_5046823211" evidence="1">
    <location>
        <begin position="23"/>
        <end position="6747"/>
    </location>
</feature>
<feature type="signal peptide" evidence="1">
    <location>
        <begin position="1"/>
        <end position="22"/>
    </location>
</feature>
<reference evidence="3 4" key="1">
    <citation type="submission" date="2023-05" db="EMBL/GenBank/DDBJ databases">
        <authorList>
            <person name="Zhang X."/>
        </authorList>
    </citation>
    <scope>NUCLEOTIDE SEQUENCE [LARGE SCALE GENOMIC DNA]</scope>
    <source>
        <strain evidence="3 4">DM2B3-1</strain>
    </source>
</reference>
<evidence type="ECO:0000313" key="3">
    <source>
        <dbReference type="EMBL" id="MDJ1496275.1"/>
    </source>
</evidence>
<feature type="domain" description="PKD/Chitinase" evidence="2">
    <location>
        <begin position="1060"/>
        <end position="1159"/>
    </location>
</feature>
<dbReference type="Pfam" id="PF13573">
    <property type="entry name" value="SprB"/>
    <property type="match status" value="43"/>
</dbReference>
<dbReference type="InterPro" id="IPR013783">
    <property type="entry name" value="Ig-like_fold"/>
</dbReference>
<gene>
    <name evidence="3" type="ORF">QNI19_25280</name>
</gene>
<proteinExistence type="predicted"/>
<dbReference type="Proteomes" id="UP001228581">
    <property type="component" value="Unassembled WGS sequence"/>
</dbReference>
<feature type="domain" description="PKD/Chitinase" evidence="2">
    <location>
        <begin position="1467"/>
        <end position="1550"/>
    </location>
</feature>
<dbReference type="InterPro" id="IPR025667">
    <property type="entry name" value="SprB_repeat"/>
</dbReference>
<keyword evidence="4" id="KW-1185">Reference proteome</keyword>
<feature type="domain" description="PKD/Chitinase" evidence="2">
    <location>
        <begin position="134"/>
        <end position="206"/>
    </location>
</feature>
<dbReference type="Gene3D" id="2.60.40.10">
    <property type="entry name" value="Immunoglobulins"/>
    <property type="match status" value="3"/>
</dbReference>
<accession>A0ABT7CR90</accession>
<feature type="domain" description="PKD/Chitinase" evidence="2">
    <location>
        <begin position="1684"/>
        <end position="1782"/>
    </location>
</feature>
<dbReference type="InterPro" id="IPR022409">
    <property type="entry name" value="PKD/Chitinase_dom"/>
</dbReference>
<feature type="domain" description="PKD/Chitinase" evidence="2">
    <location>
        <begin position="691"/>
        <end position="770"/>
    </location>
</feature>
<dbReference type="Gene3D" id="2.60.40.740">
    <property type="match status" value="10"/>
</dbReference>
<feature type="domain" description="PKD/Chitinase" evidence="2">
    <location>
        <begin position="374"/>
        <end position="443"/>
    </location>
</feature>
<sequence>MKRYLHILIAFLSLLSASQLYAQCPVASDFSVTSTKDVTCFGGADGEMVVTASGTVNTALYNFILRDILEPGTPIVTFPLGSVTVTVSGQTITFQGLTASSYIMQVTRKSPNCNINVFSGVNINQPDELLLSVTAQTNITGCFGDKTGSFTVSATGGNTGYEYSIDGTTFQTSPTFSGLAAGSYTVSVRDGKGCINTTTVTLTQPTLLQLTLSSKTDPLCNGNSNGTISVSASGGTAPYTYSKDGINFSNTTGNFSGLASGNYTITVKDSKGCTAQVSNISLVDPAVLTVDLGSKTDILGCYGDATGQIQVTAAGGTAPYTYSINGASFVSNGGLFTGLTAGTYTIVVKDANGCTVTLAPVTLDQPTKLTLALQAQTNILGCNGDATGDITVTASGGQPAYEYSKDGTTFQASPTFTGLTAGTYTITVRDTKGCTTTVNATLTQPTKVVATTSFSNPLCNGDSNGSITVTASGGQPAYEYSINGGTYQTSNVFSSLIAGTYSIKVRDSKGCEITLPDVVLTEPNVLAVTIASQQDVQNCFGDKSGQITVAATGGTTNYQYSIDAGTTYQSSPTFSNLGAGTYTIIVKDAHNCTVTSVGVTIAQPALLTLSLTSQVDILGCYGDATGQIQVTANGGTAPYTYSKDGTTFVSNGGLFTGLTAGSYTIVVKDAKGCTSTVPATLTQPTQLTSSLVSQTNILCNGDATGDITVTASGGQPAYEYSKDGTTFQASPTFTGLTAGTYTITVRDTKGCTTTVNATLTQPTKVVATVSAQQDISCNGGSNGSITVNVSGGTAPYTYSKDGITFVSNGGLFTGLTAGTYTIVVKDANGCTTTLAPVTLIEPAVLQVSVASTTDVSCNGGNTGSLTVAVTGGTPGYQYSKDGTTFQASPTFAGLTAGTYTITVRDTKNCTTTTTATIGQPTALVLTTSSTNASCNGVADGTAGVVVSGGTAAYTYSWNTSPVRTTATVSGLAAGTYTVTVTDANGCVKTASVTITQPAVVAAPVANNPAAICTGGTIPTLTATGSNIQWYSDASLATLVGSGNSFTPTISNATAGTFTFYATQTVSGCTSTATAVTITINATPATPTISGTLTFCTGSNTVLTSSATSGNQWFLNGTAISGATNQTLTVSTAGDYTVRVTSGSCSATSAIATVTQISVPTPTISGTLTFCAGSNTVLTSSASTGNQWLLNGSPISGATNQTLTVSTAGNYSVVVTVSGCSATSATVTVTQTTTTAPVANNPAAICTGGTIPQLTATGSSVKWYSDAALTTQVGTGSPFTPTISNATAGTFTFYVTQTVSGCESPAKSVTITINAAPAKPTISGTLIFCTGGNTVLTSSASTGNQWLLNGSVISGATNQTLTVTTAGNYSVRVTSNGCSTTSDPVAVSQANATAPVASSPAAICTGDAIPALTASGTNIQWYSDAALTNLVGSGSPFTPTINNAVAGTTTFYVTQTVSGCTSTATAVTVTINAKPATPTISGTLTFCAGNNTVLTSSAASGNQWFLNGTAISGATNQTLTVSTAGDYTVRVTSGNCSATSSSVTVTQISVPTPTISGTLTFCAGSNTVLTSSASTGNQWLLNGSVISGATNQTLTVTTAGNYSVRVTISGCSATSAVATVTQTTASAPVASNPAAICTGGTIPTLTATGSNIQWYSDASLATLVGSGNSFTPTISNATAGTFTFYATQTVSGCTSTATAVTITINPTPATPTISGTLTFCTGANTVLTSSSASGNQWFLNGTAISGATNQTLTVSTAGNYTVTVASNGCSATSATATVTEGSATTPTISGTLTFCTGGNTILTSSASTGNQWLLNGSPISGATNQTLTVTTAGNYSVTVNSGSCSATSTVATVSVTNTAAPVASSPAAICTGDAIPALTASGTNIQWYSDAALTNLVGSGSPFTPTINNAVAGTTTFYVTQTVSGCTSTATAVTVTINAKPATPTISGTLTFCAGNNTVLTSSAASGNQWFLNGTAISGATNQTLTVSTAGDYTVRVTSGSCSATSSSVTVTQSTLAATVTSTNPTCADASAGTLTVSATGGTSPYSYSLDGVTFSNTTGVFTSLTAGNYIVYTKDASGCVVSSTRTLNAASSITAVTVTAVNETGCATSDGTITVSGVTGGTAPYQYYINGSANPAGINNNVFAGLVTGSYTIRIVDANGCEITRTSAVGTDCPACTLSASVSSQVNPTCAGNDGSITLTASNGTGTISYSIDGGSNYNTNPVFSNLTAGSYTIVVKDANNCIVNVGTVTLASPVAITATVSGSNPTTCGVNNGTITVSNVSGGTAPYQYSIDGVNFQTSNTFTGLAGNSYSVSVRDANNCKVSYTQVITAPNGISAVTVNTTSESGCSTLDGTITVTVTGGKAPYQYYINGSANPAGINSNVFANLAGQIYTIRVVTADGCFFNTTAAVGTNCPGGCTLAATSTVTDLVCHNGTTGRITVSASGGTGLYEYSLDGTTYQNIAVFNNLSAGNYTVYTRDKNSPSCVVTNAVTLTNPPAITGSITNSVDPTCQNNDGSITVSVSGGSGSVQYSINGGSATNSPVFSGLAAGSYTITATDSKGCSATIGTVTLSLPAAITAAVSGTNPTTCAATDGSLTISGTTGGTAPYQYSINGTTFQSSPNFTGLGEGTYTVQVKDASGCVSSLTPVTLKVNVTITATITPSNPSSCTVSDGSITITNPAGGTTPYQYSIGGAFQTSNVFSNLAENSYAITIRDANGCTQGFNATLVAPNSISAVSLLGSDESSCGAKDGMLTATVTGGKAPYQYYINGSANPAGINNNEFSGLAPGTYTIKVVTADGCSFTTSETIIAACCLQATITTQSNPGCVGNDGSIVISATGGNGTVQYSINNGASFQASASFTGLSAGTYTIVVKDAVCQKTIGNVTLTAVPLTATVTGNDPSGCSATNGSIVITNVTGGTAPYTYSIDGVTYVSASTFSNLSSGSYTVFIQDASGCVISSTQSLAATGGILSVNTTTVSESGCSTKDGSITVTNVVGVGGPYTYYIDGVINPSGASNNVLSGLSSGAHVVRVVASNGCDYTVNVIVGSNCPNTCTLTASISSQTDPTCAGNNGSISVSAINNTGTIQYSIDGGTTYVTTSVFTGLSAGNYTILVKDASGCQTSVSAVLSLPAAITATVSGTNPTSCTTTDGSITISAVTGGTSPYQYSINGTTFQASTNFTGLAAGSYTVTIKDASGCTATFTQVITAPSGITATVASTNESACNANDGSATVTVSGGTAPYQYFINGSVNPAGANNNVFASLAPGSYTLKVVDANNCEFTVTATVTKFTCPVTCDLTAQITYADPTCTNASSGYITVTATGGTAPYQYSVNGGAFAAGTGQFTGLTVGTYTVQVKDANACVYDISAVTLTLPVGPRDLTIQTTNPTTCTDSDGIINISNVAGGTAPYLYSVNGASYRARTNYTNLAAGTYTVSVQDGRGCIYTEIVTLTAPSGVSATIASTNETACNTNDGSATVTVTGGTAPYEYYIGGAPNPAGLNNNVFASLAPGSYTILVKDAAGCQFTTTTTVTKFTCPPVCNLTATASGTNPTSCTTTDGSVSVSNVSGGTLPYQYSIDGTTFQSSASFTGLGAGTYTITIKDAANCSITLTQTITAPSGITATVASTNESACNANDGSATVTVSGGTAPYQYFINGSVNPAGANNNVFASLAPGSYTLKVVDANNCEFTSAVTVTKFNCACTLAATVSGTNVTNCTAPNGTITVSATGGTSPYGYSLDGVTFTNTTGVFTGLTAGNYTVYVKDAGTCLVNVSQTLTAPATIAVTTAPTSETACSAVDGSIAVSVTGGSLPYQYYINGVANPAGINNSTFSSLSAGTYTIRVVDANNCEATSSVTVGTACTLCTVTASVTSVVNPSCTTPASGSFTVVATGGSGTYEYSLDGTTFQSLANFTGLIAGNYTVTVRDAADATCTITVPAGLTQTSPITATVSGSNPTTCGVNNGTITVSNVSGGTAPYQYSIDGVNFQTSNTFTGLAGNSYSVSVRDANNCKVSYTQVITAPNGISAVTVNTTSESGCSTLDGTITVTVTGGKAPYQYYINGSANPAGINSNVFANLAGQIYTIRVVTADGCFFNTTAAVGTNCPGGCTLAATSTVTDLVCHNGTTGRITVSASGGTGLYEYSLDGTTYQNIAVFNNLSAGNYTVYTRDKNSPSCVVTNAVTLTNPPAITGSITNSVDPTCQNNDGSITVSVSGGSGSVQYSLNGGSATNSPVFSGLSAGTYTITATDSKGCSATIGTATLTLPALITGTVTGTAPTTCSATDGSVSVTNVSNGTAPYTYSIDGVTFQSSTTFTGLGEGTYTVQVKDAKGCVNSLTPVTLKVNVTITATITPSNPSSCTVSDGSITITNPAGGTTPYQYSIGGAFQTANVFSNLAENSYAITIRDANGCTQGFNATLVAPNSISAVSLLGSDESSCGVKDGMLTATVTGGKAPYQYYINGSANPAGINNNEFSGLAPGTYTIKVVTADGCSFTTSETIIAACCLQATIASQSNPGCVGNDGSIVISATAGNGTVQYSINNGASFQASASFTGLSAGTYTIIVKDAVCQKTIGNVTLTAVPLTATVTGNDPSGCSATNGSIVITNVTGGTSPYTYSIDGVNYVSASTFSNLSSGSYTVFIQDASGCVISSTQSLAATGGILSVNTTTVSESGCSTKDGSITVTNVVGVGGPYTYYIDGVINPSGASNNVLSGLSSGAHVVRVVASNGCDYTVNVIVGSNCPNTCTLTASISSQTDPTCAGNNGSISVSAINNTGTIQYSIDGGTTYVTTSVFTGLSAGNYTILVKDASGCQTSVSAVLSLPAAITATVSGTNPTSCTTTDGSVSVSNVSGGTLPYQYSIDGTTFQSAASFTGLGAGTYTITIKDAANCSITVTQTITAPSGITATVASTNETACNANNGSATVTVSGGTAPYQYFINGSVNPAGANNNVFASLAPGSYALKVVDANNCEFTVTTTVTKFTCPTCTLAATNTSVAPTCSNVSGGSITVTPTGGTTPYEYSVNGGAFAAGTGQFTGLTAGTYSIIVRDAAGCQVTLTPVTFANPAITLSATTTNPSACGVDDGTIKATVSGGTSPYSYSLDGTNFINTTGDFTGLSAGSYTVYVQDATGCIVNANVTITVPTGITAMTVTPTSETACGKIDGTITVSGITGGASPYQYYINGVVNPAGINNNTFSGLAAANYTIRVVDATGCEFIATATISTTCPTCQLTATITSANSTSCAGNGTITISGETNGTAPYQYSIDGVNFQSGASFTNLAGGNYTVVIKDGNGCTFSKSVVITAPSGITATVASTNETACNTNDGSATVTVTGGTAPYEYYIGGAPNPAGLNNNVFASLAPGSYTILVKDAAGCEFTTTTTVTKFTCPPVCNLTATASGTNSTNCTTPNGSINVSGVTGGTLPYQYSIDGTTFQSAASFTGLGAGTYTITIKDAANCSITLTQTITAPSGVSATVVSTNESACNVNDGSATVTVSGGTAPYQYFINGSVNPAGANNNVFASLAPGSYALKVVDANNCEFTASVTITKFNCSTCNIATTFVPVVSTSCTLPNGSIAVTATGGTAPYQYSINGSAFQNGNVFAGLSGGNYTIVVKDATGCSASFNQSLALPNGFGASATISNEQSCKANDGRVTVTATGGIAPYEFYINGVPNPAGISSGNFTNLAPGSYTILLRDANRCEITIVSTISQFNCTGSCNLTAQAFASPVLCSGVNDGSAILVNVSGGSGNYEYSIDNGLTYQVNPQFTSLGAGNYNIFVRDRANLACIASFPVTVTSKFNVAGIIIVNQPKTCGDKGTITFTNVYGGQAPYLFSVDGTTFVSDTVFTNLNPGAYKATIRDSKGCQFSATINVIGGQAITATVSEGTQASCGKSDGTILITNVSGGSGVFVYSLDGTNFSGTTTFTGLAAGAYTVYIKEQNGACVATFPVTVTTAECCKLTATTSSTQPTGCSSSDGSITVNVIDGVAPLTYKLNNGTAQSSNVFSGLGNGSYTITVTDANNCTITVTATLVSPNSVTAQAEQVQSASCYGKSDGAARLINVSGGSKDYEYSIDGKNYQSVTLFTGLKADVYLLYVRDKVTGCVASYPVTITEASQITATVTRVNPSTCNTTDGSISITGLVGGVSPYQFSLDSLAGYQPTAQFTGLGNGTYKVYIKDSRGCMAVYTMTLSSPNAVVAGSPTLVNPTCQGSNNGEIRMGNVTGGTAPYQYSINGGAYQVSGTFTALPAGTHTVRIKDQTGCEYSFTYTLTEPAAIKFDIAQTKEATCTDPTGTVEVQNPTGGITPYKYSLNNIDFQSSPIFENLDPGDYIMYVRDATKNTCASTKPFTIRGAKSVAYEIAVSNIGCSTSEKGSITIYNITGGIETGATVEYRISINGGKTFRYTDTDSFTFENLEAGTYNIVIEYGSGCKTNAQVATISAGSVTFTVSSTAATCGVNNGSAEVTVVNPIAGKTYYYSLDNVNFFTTPIFSNLYSGSYKMYVRESMTDVCPNIKAFTVAGPDSVRYVIRRQDCNTVIVDSLRGGVAPYIIQITGAKAIKTGELFTNSFTFSDLPDGEYTMVITDTKGCNTLPYNFRVGNAIRYKTKITASVIEEPTGKVLIYDITGGQPAYEVSVDGQTWTKIKDTSIPIDTLIEKLPVGLVTIYVRDANGCIKSTTVEIPEMKFVVPNIFTPNGDGINDTFFITKLPENTFVTIVDRWGRVVFQSRNYKNDWDGGTYPDGVYYYTIDIAGEETYKGWVQIWR</sequence>
<dbReference type="RefSeq" id="WP_314000957.1">
    <property type="nucleotide sequence ID" value="NZ_JASJOT010000021.1"/>
</dbReference>
<dbReference type="EMBL" id="JASJOT010000021">
    <property type="protein sequence ID" value="MDJ1496275.1"/>
    <property type="molecule type" value="Genomic_DNA"/>
</dbReference>
<evidence type="ECO:0000259" key="2">
    <source>
        <dbReference type="SMART" id="SM00089"/>
    </source>
</evidence>
<feature type="domain" description="PKD/Chitinase" evidence="2">
    <location>
        <begin position="1160"/>
        <end position="1231"/>
    </location>
</feature>
<dbReference type="NCBIfam" id="TIGR04131">
    <property type="entry name" value="Bac_Flav_CTERM"/>
    <property type="match status" value="1"/>
</dbReference>
<dbReference type="Pfam" id="PF13585">
    <property type="entry name" value="CHU_C"/>
    <property type="match status" value="1"/>
</dbReference>
<dbReference type="InterPro" id="IPR044023">
    <property type="entry name" value="Ig_7"/>
</dbReference>